<dbReference type="Proteomes" id="UP000195557">
    <property type="component" value="Unassembled WGS sequence"/>
</dbReference>
<evidence type="ECO:0000256" key="3">
    <source>
        <dbReference type="ARBA" id="ARBA00022574"/>
    </source>
</evidence>
<feature type="region of interest" description="Disordered" evidence="8">
    <location>
        <begin position="137"/>
        <end position="161"/>
    </location>
</feature>
<reference evidence="11" key="3">
    <citation type="submission" date="2017-04" db="EMBL/GenBank/DDBJ databases">
        <title>Population genomics of picophytoplankton unveils novel chromosome hypervariability.</title>
        <authorList>
            <consortium name="DOE Joint Genome Institute"/>
            <person name="Blanc-Mathieu R."/>
            <person name="Krasovec M."/>
            <person name="Hebrard M."/>
            <person name="Yau S."/>
            <person name="Desgranges E."/>
            <person name="Martin J."/>
            <person name="Schackwitz W."/>
            <person name="Kuo A."/>
            <person name="Salin G."/>
            <person name="Donnadieu C."/>
            <person name="Desdevises Y."/>
            <person name="Sanchez-Ferandin S."/>
            <person name="Moreau H."/>
            <person name="Rivals E."/>
            <person name="Grigoriev I.V."/>
            <person name="Grimsley N."/>
            <person name="Eyre-Walker A."/>
            <person name="Piganeau G."/>
        </authorList>
    </citation>
    <scope>NUCLEOTIDE SEQUENCE [LARGE SCALE GENOMIC DNA]</scope>
    <source>
        <strain evidence="11">RCC 1115</strain>
    </source>
</reference>
<dbReference type="GO" id="GO:0005730">
    <property type="term" value="C:nucleolus"/>
    <property type="evidence" value="ECO:0007669"/>
    <property type="project" value="TreeGrafter"/>
</dbReference>
<keyword evidence="12" id="KW-1185">Reference proteome</keyword>
<dbReference type="InterPro" id="IPR015943">
    <property type="entry name" value="WD40/YVTN_repeat-like_dom_sf"/>
</dbReference>
<feature type="compositionally biased region" description="Acidic residues" evidence="8">
    <location>
        <begin position="144"/>
        <end position="160"/>
    </location>
</feature>
<feature type="repeat" description="WD" evidence="7">
    <location>
        <begin position="373"/>
        <end position="415"/>
    </location>
</feature>
<proteinExistence type="inferred from homology"/>
<evidence type="ECO:0000256" key="5">
    <source>
        <dbReference type="ARBA" id="ARBA00023242"/>
    </source>
</evidence>
<dbReference type="InterPro" id="IPR036322">
    <property type="entry name" value="WD40_repeat_dom_sf"/>
</dbReference>
<feature type="repeat" description="WD" evidence="7">
    <location>
        <begin position="281"/>
        <end position="323"/>
    </location>
</feature>
<feature type="compositionally biased region" description="Acidic residues" evidence="8">
    <location>
        <begin position="14"/>
        <end position="44"/>
    </location>
</feature>
<accession>A0A1Y5IKE5</accession>
<evidence type="ECO:0000256" key="2">
    <source>
        <dbReference type="ARBA" id="ARBA00009341"/>
    </source>
</evidence>
<feature type="region of interest" description="Disordered" evidence="8">
    <location>
        <begin position="1"/>
        <end position="67"/>
    </location>
</feature>
<evidence type="ECO:0000313" key="12">
    <source>
        <dbReference type="Proteomes" id="UP000009170"/>
    </source>
</evidence>
<dbReference type="InterPro" id="IPR020472">
    <property type="entry name" value="WD40_PAC1"/>
</dbReference>
<dbReference type="AlphaFoldDB" id="A0A090M7X5"/>
<keyword evidence="3 7" id="KW-0853">WD repeat</keyword>
<feature type="compositionally biased region" description="Basic and acidic residues" evidence="8">
    <location>
        <begin position="45"/>
        <end position="59"/>
    </location>
</feature>
<evidence type="ECO:0000259" key="9">
    <source>
        <dbReference type="Pfam" id="PF12265"/>
    </source>
</evidence>
<dbReference type="PROSITE" id="PS50294">
    <property type="entry name" value="WD_REPEATS_REGION"/>
    <property type="match status" value="3"/>
</dbReference>
<reference evidence="10 12" key="1">
    <citation type="journal article" date="2006" name="Proc. Natl. Acad. Sci. U.S.A.">
        <title>Genome analysis of the smallest free-living eukaryote Ostreococcus tauri unveils many unique features.</title>
        <authorList>
            <person name="Derelle E."/>
            <person name="Ferraz C."/>
            <person name="Rombauts S."/>
            <person name="Rouze P."/>
            <person name="Worden A.Z."/>
            <person name="Robbens S."/>
            <person name="Partensky F."/>
            <person name="Degroeve S."/>
            <person name="Echeynie S."/>
            <person name="Cooke R."/>
            <person name="Saeys Y."/>
            <person name="Wuyts J."/>
            <person name="Jabbari K."/>
            <person name="Bowler C."/>
            <person name="Panaud O."/>
            <person name="Piegu B."/>
            <person name="Ball S.G."/>
            <person name="Ral J.-P."/>
            <person name="Bouget F.-Y."/>
            <person name="Piganeau G."/>
            <person name="De Baets B."/>
            <person name="Picard A."/>
            <person name="Delseny M."/>
            <person name="Demaille J."/>
            <person name="Van de Peer Y."/>
            <person name="Moreau H."/>
        </authorList>
    </citation>
    <scope>NUCLEOTIDE SEQUENCE [LARGE SCALE GENOMIC DNA]</scope>
    <source>
        <strain evidence="10 12">OTTH0595</strain>
    </source>
</reference>
<dbReference type="GO" id="GO:0042254">
    <property type="term" value="P:ribosome biogenesis"/>
    <property type="evidence" value="ECO:0007669"/>
    <property type="project" value="TreeGrafter"/>
</dbReference>
<evidence type="ECO:0000256" key="1">
    <source>
        <dbReference type="ARBA" id="ARBA00004123"/>
    </source>
</evidence>
<reference evidence="10" key="2">
    <citation type="journal article" date="2014" name="BMC Genomics">
        <title>An improved genome of the model marine alga Ostreococcus tauri unfolds by assessing Illumina de novo assemblies.</title>
        <authorList>
            <person name="Blanc-Mathieu R."/>
            <person name="Verhelst B."/>
            <person name="Derelle E."/>
            <person name="Rombauts S."/>
            <person name="Bouget F.Y."/>
            <person name="Carre I."/>
            <person name="Chateau A."/>
            <person name="Eyre-Walker A."/>
            <person name="Grimsley N."/>
            <person name="Moreau H."/>
            <person name="Piegu B."/>
            <person name="Rivals E."/>
            <person name="Schackwitz W."/>
            <person name="Van de Peer Y."/>
            <person name="Piganeau G."/>
        </authorList>
    </citation>
    <scope>NUCLEOTIDE SEQUENCE</scope>
    <source>
        <strain evidence="10">RCC4221</strain>
    </source>
</reference>
<name>A0A090M7X5_OSTTA</name>
<organism evidence="10 12">
    <name type="scientific">Ostreococcus tauri</name>
    <name type="common">Marine green alga</name>
    <dbReference type="NCBI Taxonomy" id="70448"/>
    <lineage>
        <taxon>Eukaryota</taxon>
        <taxon>Viridiplantae</taxon>
        <taxon>Chlorophyta</taxon>
        <taxon>Mamiellophyceae</taxon>
        <taxon>Mamiellales</taxon>
        <taxon>Bathycoccaceae</taxon>
        <taxon>Ostreococcus</taxon>
    </lineage>
</organism>
<feature type="repeat" description="WD" evidence="7">
    <location>
        <begin position="325"/>
        <end position="367"/>
    </location>
</feature>
<comment type="subcellular location">
    <subcellularLocation>
        <location evidence="1">Nucleus</location>
    </subcellularLocation>
</comment>
<dbReference type="PANTHER" id="PTHR45903:SF1">
    <property type="entry name" value="GLUTAMATE-RICH WD REPEAT-CONTAINING PROTEIN 1"/>
    <property type="match status" value="1"/>
</dbReference>
<dbReference type="Gene3D" id="2.130.10.10">
    <property type="entry name" value="YVTN repeat-like/Quinoprotein amine dehydrogenase"/>
    <property type="match status" value="1"/>
</dbReference>
<accession>A0A090M7X5</accession>
<dbReference type="InterPro" id="IPR022052">
    <property type="entry name" value="Histone-bd_RBBP4-like_N"/>
</dbReference>
<dbReference type="SUPFAM" id="SSF50978">
    <property type="entry name" value="WD40 repeat-like"/>
    <property type="match status" value="1"/>
</dbReference>
<dbReference type="STRING" id="70448.A0A090M7X5"/>
<protein>
    <recommendedName>
        <fullName evidence="6">Glutamate-rich WD repeat-containing protein 1</fullName>
    </recommendedName>
</protein>
<dbReference type="InterPro" id="IPR019775">
    <property type="entry name" value="WD40_repeat_CS"/>
</dbReference>
<evidence type="ECO:0000256" key="7">
    <source>
        <dbReference type="PROSITE-ProRule" id="PRU00221"/>
    </source>
</evidence>
<evidence type="ECO:0000313" key="11">
    <source>
        <dbReference type="EMBL" id="OUS48614.1"/>
    </source>
</evidence>
<evidence type="ECO:0000256" key="8">
    <source>
        <dbReference type="SAM" id="MobiDB-lite"/>
    </source>
</evidence>
<dbReference type="InterPro" id="IPR051972">
    <property type="entry name" value="Glutamate-rich_WD_repeat"/>
</dbReference>
<dbReference type="PROSITE" id="PS50082">
    <property type="entry name" value="WD_REPEATS_2"/>
    <property type="match status" value="3"/>
</dbReference>
<dbReference type="EMBL" id="KZ155774">
    <property type="protein sequence ID" value="OUS48614.1"/>
    <property type="molecule type" value="Genomic_DNA"/>
</dbReference>
<keyword evidence="4" id="KW-0677">Repeat</keyword>
<dbReference type="PANTHER" id="PTHR45903">
    <property type="entry name" value="GLUTAMATE-RICH WD REPEAT-CONTAINING PROTEIN 1"/>
    <property type="match status" value="1"/>
</dbReference>
<keyword evidence="5" id="KW-0539">Nucleus</keyword>
<dbReference type="EMBL" id="CAID01000006">
    <property type="protein sequence ID" value="CEF98234.1"/>
    <property type="molecule type" value="Genomic_DNA"/>
</dbReference>
<evidence type="ECO:0000313" key="10">
    <source>
        <dbReference type="EMBL" id="CEF98234.1"/>
    </source>
</evidence>
<dbReference type="Proteomes" id="UP000009170">
    <property type="component" value="Unassembled WGS sequence"/>
</dbReference>
<dbReference type="Pfam" id="PF00400">
    <property type="entry name" value="WD40"/>
    <property type="match status" value="3"/>
</dbReference>
<dbReference type="FunCoup" id="A0A090M7X5">
    <property type="interactions" value="1649"/>
</dbReference>
<dbReference type="InterPro" id="IPR001680">
    <property type="entry name" value="WD40_rpt"/>
</dbReference>
<gene>
    <name evidence="11" type="ORF">BE221DRAFT_189944</name>
    <name evidence="10" type="ORF">OT_ostta06g00670</name>
</gene>
<feature type="domain" description="Histone-binding protein RBBP4-like N-terminal" evidence="9">
    <location>
        <begin position="71"/>
        <end position="135"/>
    </location>
</feature>
<comment type="similarity">
    <text evidence="2">Belongs to the WD repeat RBAP46/RBAP48/MSI1 family.</text>
</comment>
<evidence type="ECO:0000256" key="6">
    <source>
        <dbReference type="ARBA" id="ARBA00040876"/>
    </source>
</evidence>
<dbReference type="InParanoid" id="A0A090M7X5"/>
<dbReference type="PRINTS" id="PR00320">
    <property type="entry name" value="GPROTEINBRPT"/>
</dbReference>
<sequence length="480" mass="53012">MPRLPKRTSARDGSEEDEEEYKAIGEGEDESSEDDCEAMDDDDGAKDANARPRGARPEVWRPTTTEDADVELEYDESAYDALHAFSHEWPCLTVDVLRDERGETRELFPHEMLLVTGTQASEATKNVVSVMRVSRIKKTRKDADADEDEDMEASDSEDDGVANAPTLHVASVIHHGCVNRVRAMPQTPTVAATWSDSGHVMVWDLKVQMLKVMSATNDTKGQLEAPARVTPSQVFTGHKDEGYALDWSPATEGRLASGDCAGAIHMWEPIAGKWDVGATPYTGHTSSVEDIQWSPTERDVFMSCSADQTVCVWDVRQRAKPAMRVKTHDSDVNVMSWNRLANCMVATGADDGSLRIWDLRNFSETNPQFIANFTFHRDAVTSVDWAPFDSAMLASSSADNTVCVWDLAVERDAEEEAAALAARDNALPPEDLPAQLMFVHQGLKDPKEIKWHKQIPGMCVTTAFDGFNIFKAYNVGPAVA</sequence>
<evidence type="ECO:0000256" key="4">
    <source>
        <dbReference type="ARBA" id="ARBA00022737"/>
    </source>
</evidence>
<dbReference type="Pfam" id="PF12265">
    <property type="entry name" value="CAF1C_H4-bd"/>
    <property type="match status" value="1"/>
</dbReference>
<dbReference type="OrthoDB" id="2161379at2759"/>
<accession>A0A454XPR8</accession>
<dbReference type="PROSITE" id="PS00678">
    <property type="entry name" value="WD_REPEATS_1"/>
    <property type="match status" value="2"/>
</dbReference>
<dbReference type="SMART" id="SM00320">
    <property type="entry name" value="WD40"/>
    <property type="match status" value="5"/>
</dbReference>